<dbReference type="CDD" id="cd15831">
    <property type="entry name" value="BTAD"/>
    <property type="match status" value="1"/>
</dbReference>
<evidence type="ECO:0000313" key="5">
    <source>
        <dbReference type="Proteomes" id="UP000286716"/>
    </source>
</evidence>
<name>A0A428W143_AMYBA</name>
<evidence type="ECO:0000313" key="4">
    <source>
        <dbReference type="EMBL" id="RSM36788.1"/>
    </source>
</evidence>
<dbReference type="InterPro" id="IPR056681">
    <property type="entry name" value="DUF7779"/>
</dbReference>
<evidence type="ECO:0000256" key="2">
    <source>
        <dbReference type="ARBA" id="ARBA00023125"/>
    </source>
</evidence>
<dbReference type="GO" id="GO:0003677">
    <property type="term" value="F:DNA binding"/>
    <property type="evidence" value="ECO:0007669"/>
    <property type="project" value="UniProtKB-KW"/>
</dbReference>
<dbReference type="InterPro" id="IPR011990">
    <property type="entry name" value="TPR-like_helical_dom_sf"/>
</dbReference>
<dbReference type="EMBL" id="QHHU01000080">
    <property type="protein sequence ID" value="RSM36788.1"/>
    <property type="molecule type" value="Genomic_DNA"/>
</dbReference>
<dbReference type="Proteomes" id="UP000286716">
    <property type="component" value="Unassembled WGS sequence"/>
</dbReference>
<evidence type="ECO:0000259" key="3">
    <source>
        <dbReference type="SMART" id="SM01043"/>
    </source>
</evidence>
<dbReference type="AlphaFoldDB" id="A0A428W143"/>
<organism evidence="4 5">
    <name type="scientific">Amycolatopsis balhimycina DSM 5908</name>
    <dbReference type="NCBI Taxonomy" id="1081091"/>
    <lineage>
        <taxon>Bacteria</taxon>
        <taxon>Bacillati</taxon>
        <taxon>Actinomycetota</taxon>
        <taxon>Actinomycetes</taxon>
        <taxon>Pseudonocardiales</taxon>
        <taxon>Pseudonocardiaceae</taxon>
        <taxon>Amycolatopsis</taxon>
    </lineage>
</organism>
<dbReference type="SUPFAM" id="SSF52540">
    <property type="entry name" value="P-loop containing nucleoside triphosphate hydrolases"/>
    <property type="match status" value="1"/>
</dbReference>
<feature type="domain" description="Bacterial transcriptional activator" evidence="3">
    <location>
        <begin position="114"/>
        <end position="256"/>
    </location>
</feature>
<dbReference type="Gene3D" id="1.10.10.10">
    <property type="entry name" value="Winged helix-like DNA-binding domain superfamily/Winged helix DNA-binding domain"/>
    <property type="match status" value="1"/>
</dbReference>
<dbReference type="Pfam" id="PF13424">
    <property type="entry name" value="TPR_12"/>
    <property type="match status" value="2"/>
</dbReference>
<dbReference type="PANTHER" id="PTHR46082">
    <property type="entry name" value="ATP/GTP-BINDING PROTEIN-RELATED"/>
    <property type="match status" value="1"/>
</dbReference>
<dbReference type="InterPro" id="IPR027417">
    <property type="entry name" value="P-loop_NTPase"/>
</dbReference>
<dbReference type="Gene3D" id="3.40.50.300">
    <property type="entry name" value="P-loop containing nucleotide triphosphate hydrolases"/>
    <property type="match status" value="1"/>
</dbReference>
<dbReference type="InterPro" id="IPR005158">
    <property type="entry name" value="BTAD"/>
</dbReference>
<proteinExistence type="inferred from homology"/>
<protein>
    <recommendedName>
        <fullName evidence="3">Bacterial transcriptional activator domain-containing protein</fullName>
    </recommendedName>
</protein>
<reference evidence="4 5" key="1">
    <citation type="submission" date="2018-05" db="EMBL/GenBank/DDBJ databases">
        <title>Evolution of GPA BGCs.</title>
        <authorList>
            <person name="Waglechner N."/>
            <person name="Wright G.D."/>
        </authorList>
    </citation>
    <scope>NUCLEOTIDE SEQUENCE [LARGE SCALE GENOMIC DNA]</scope>
    <source>
        <strain evidence="4 5">DSM 5908</strain>
    </source>
</reference>
<dbReference type="Gene3D" id="1.25.40.10">
    <property type="entry name" value="Tetratricopeptide repeat domain"/>
    <property type="match status" value="3"/>
</dbReference>
<dbReference type="Pfam" id="PF13191">
    <property type="entry name" value="AAA_16"/>
    <property type="match status" value="1"/>
</dbReference>
<comment type="similarity">
    <text evidence="1">Belongs to the AfsR/DnrI/RedD regulatory family.</text>
</comment>
<dbReference type="SUPFAM" id="SSF48452">
    <property type="entry name" value="TPR-like"/>
    <property type="match status" value="3"/>
</dbReference>
<comment type="caution">
    <text evidence="4">The sequence shown here is derived from an EMBL/GenBank/DDBJ whole genome shotgun (WGS) entry which is preliminary data.</text>
</comment>
<gene>
    <name evidence="4" type="ORF">DMA12_39000</name>
</gene>
<dbReference type="InterPro" id="IPR041664">
    <property type="entry name" value="AAA_16"/>
</dbReference>
<accession>A0A428W143</accession>
<dbReference type="InterPro" id="IPR016032">
    <property type="entry name" value="Sig_transdc_resp-reg_C-effctor"/>
</dbReference>
<dbReference type="GO" id="GO:0006355">
    <property type="term" value="P:regulation of DNA-templated transcription"/>
    <property type="evidence" value="ECO:0007669"/>
    <property type="project" value="InterPro"/>
</dbReference>
<dbReference type="Pfam" id="PF13374">
    <property type="entry name" value="TPR_10"/>
    <property type="match status" value="3"/>
</dbReference>
<keyword evidence="5" id="KW-1185">Reference proteome</keyword>
<dbReference type="GO" id="GO:0000160">
    <property type="term" value="P:phosphorelay signal transduction system"/>
    <property type="evidence" value="ECO:0007669"/>
    <property type="project" value="InterPro"/>
</dbReference>
<dbReference type="Pfam" id="PF00486">
    <property type="entry name" value="Trans_reg_C"/>
    <property type="match status" value="1"/>
</dbReference>
<sequence length="1099" mass="120477">MSVLARRVGGGEVVEIRLLGVVEVWDCDRRLPDLGTPQQRAVVAALAVDAGRPVMLHTLIDRIWDQASPAGAKPALYAHISRLRKALDQAETVRQAGPVRQAGGYALDIDPDSVDLHRFHRLTTAARHSERLVAEQAGLLNEALGLWRGPPLAGLPGEWAARMREDWNQQRLDATVAWARAELRLGHHDEVIGPVRQLLTEHPLTEPLTAILMRALVAAGRDSEALDRYSLTRSRLGDELGSDPGPELRALHEAILRGEQPLPSPDLVVTPGGRPPATRAQFPPDLHSVTGHDHEPRHLEGLTDTFVSPHVDPLADFFGRASELDAMHTIFTGTAARGASKTVVLTGMGGVGKTSLARAYARHHRADYGVVWWIRAEETATIDGDFRTLLEILAPHDAGQISDAAAAVHALLADQPRPWLLILDNVPDASSARGLVPAAGDGHVLITSQATAHWPSGQAVIAVEPLGQETSIDLLTSLSLDDDRDAAQVLAQELGGMPLALAQAGAFTRAGAVTLATYLRLYRSRRTELHQEGRPPDYPHTVATTWQLAFDRLTPTARALLNVVCFYAPDAIPVHHLFTPLHRVEGRLSDAVEPLSVLLDDELARHRAVGEVMAYSLMAPVRAATMTVSMHRLVQAVTRDQFRTPSATREWVKAAHILLGAAFPTEPRTVVSVTTQHHVARDLFAELLLVEQRVLGTDHPDTLATHESLARWTGHAGDTASARDLYTELLQAQRRVLGAEHPDTLATYYNMSLFTGHAGDYSRARDLCADLATVQQRVVGAEHLDTLATRSRHAYWTGQAGDIVGARDLATELLIVQQRVLGAEHLETIVGRYNTAFWTEKAENPAAIHDVYPHLRSMQEQVMDAEHPGTVTVRHNIPYWPGQEFDFAFLRAMFTDLLPVAKRTLGAEHPFTLKCHYNLTRWTGYLGNTAGARDLYTDLLTIGERALGAEHPDTLTTRHNLAYWTGLTGATVAAREQNAQLLAVRERVLGAEHPHTLTTRHNLAHWTAHAGDTVGAWDLFTALLPVRERVLGAEHPDTLTTRHHLAHWTGQTGDSAGARDLFAELLPVRERVLGVEHPNTQITRHNLAYWTMQAAASDG</sequence>
<dbReference type="Pfam" id="PF03704">
    <property type="entry name" value="BTAD"/>
    <property type="match status" value="1"/>
</dbReference>
<evidence type="ECO:0000256" key="1">
    <source>
        <dbReference type="ARBA" id="ARBA00005820"/>
    </source>
</evidence>
<keyword evidence="2" id="KW-0238">DNA-binding</keyword>
<dbReference type="InterPro" id="IPR001867">
    <property type="entry name" value="OmpR/PhoB-type_DNA-bd"/>
</dbReference>
<dbReference type="SMART" id="SM01043">
    <property type="entry name" value="BTAD"/>
    <property type="match status" value="1"/>
</dbReference>
<dbReference type="InterPro" id="IPR036388">
    <property type="entry name" value="WH-like_DNA-bd_sf"/>
</dbReference>
<dbReference type="Pfam" id="PF25000">
    <property type="entry name" value="DUF7779"/>
    <property type="match status" value="1"/>
</dbReference>
<dbReference type="InterPro" id="IPR053137">
    <property type="entry name" value="NLR-like"/>
</dbReference>
<dbReference type="SUPFAM" id="SSF46894">
    <property type="entry name" value="C-terminal effector domain of the bipartite response regulators"/>
    <property type="match status" value="1"/>
</dbReference>
<dbReference type="PANTHER" id="PTHR46082:SF6">
    <property type="entry name" value="AAA+ ATPASE DOMAIN-CONTAINING PROTEIN-RELATED"/>
    <property type="match status" value="1"/>
</dbReference>